<dbReference type="InterPro" id="IPR044066">
    <property type="entry name" value="TRIAD_supradom"/>
</dbReference>
<feature type="repeat" description="ANK" evidence="10">
    <location>
        <begin position="45"/>
        <end position="77"/>
    </location>
</feature>
<dbReference type="Gene3D" id="1.20.120.1750">
    <property type="match status" value="1"/>
</dbReference>
<reference evidence="14 15" key="1">
    <citation type="journal article" date="2007" name="Science">
        <title>Sea anemone genome reveals ancestral eumetazoan gene repertoire and genomic organization.</title>
        <authorList>
            <person name="Putnam N.H."/>
            <person name="Srivastava M."/>
            <person name="Hellsten U."/>
            <person name="Dirks B."/>
            <person name="Chapman J."/>
            <person name="Salamov A."/>
            <person name="Terry A."/>
            <person name="Shapiro H."/>
            <person name="Lindquist E."/>
            <person name="Kapitonov V.V."/>
            <person name="Jurka J."/>
            <person name="Genikhovich G."/>
            <person name="Grigoriev I.V."/>
            <person name="Lucas S.M."/>
            <person name="Steele R.E."/>
            <person name="Finnerty J.R."/>
            <person name="Technau U."/>
            <person name="Martindale M.Q."/>
            <person name="Rokhsar D.S."/>
        </authorList>
    </citation>
    <scope>NUCLEOTIDE SEQUENCE [LARGE SCALE GENOMIC DNA]</scope>
    <source>
        <strain evidence="15">CH2 X CH6</strain>
    </source>
</reference>
<evidence type="ECO:0000256" key="11">
    <source>
        <dbReference type="PROSITE-ProRule" id="PRU00175"/>
    </source>
</evidence>
<name>A7RI51_NEMVE</name>
<dbReference type="PROSITE" id="PS51873">
    <property type="entry name" value="TRIAD"/>
    <property type="match status" value="1"/>
</dbReference>
<dbReference type="SUPFAM" id="SSF48403">
    <property type="entry name" value="Ankyrin repeat"/>
    <property type="match status" value="1"/>
</dbReference>
<dbReference type="InterPro" id="IPR002110">
    <property type="entry name" value="Ankyrin_rpt"/>
</dbReference>
<evidence type="ECO:0000313" key="14">
    <source>
        <dbReference type="EMBL" id="EDO48967.1"/>
    </source>
</evidence>
<evidence type="ECO:0000256" key="2">
    <source>
        <dbReference type="ARBA" id="ARBA00005884"/>
    </source>
</evidence>
<dbReference type="InterPro" id="IPR002867">
    <property type="entry name" value="IBR_dom"/>
</dbReference>
<evidence type="ECO:0000256" key="8">
    <source>
        <dbReference type="ARBA" id="ARBA00022786"/>
    </source>
</evidence>
<dbReference type="PROSITE" id="PS50297">
    <property type="entry name" value="ANK_REP_REGION"/>
    <property type="match status" value="1"/>
</dbReference>
<keyword evidence="8" id="KW-0833">Ubl conjugation pathway</keyword>
<keyword evidence="10" id="KW-0040">ANK repeat</keyword>
<dbReference type="EC" id="2.3.2.31" evidence="3"/>
<dbReference type="STRING" id="45351.A7RI51"/>
<dbReference type="PhylomeDB" id="A7RI51"/>
<feature type="repeat" description="ANK" evidence="10">
    <location>
        <begin position="133"/>
        <end position="165"/>
    </location>
</feature>
<dbReference type="Gene3D" id="1.25.40.20">
    <property type="entry name" value="Ankyrin repeat-containing domain"/>
    <property type="match status" value="1"/>
</dbReference>
<evidence type="ECO:0000256" key="3">
    <source>
        <dbReference type="ARBA" id="ARBA00012251"/>
    </source>
</evidence>
<evidence type="ECO:0000313" key="15">
    <source>
        <dbReference type="Proteomes" id="UP000001593"/>
    </source>
</evidence>
<dbReference type="PROSITE" id="PS00518">
    <property type="entry name" value="ZF_RING_1"/>
    <property type="match status" value="1"/>
</dbReference>
<keyword evidence="9" id="KW-0862">Zinc</keyword>
<dbReference type="InterPro" id="IPR017907">
    <property type="entry name" value="Znf_RING_CS"/>
</dbReference>
<feature type="domain" description="RING-type" evidence="13">
    <location>
        <begin position="292"/>
        <end position="535"/>
    </location>
</feature>
<evidence type="ECO:0000256" key="6">
    <source>
        <dbReference type="ARBA" id="ARBA00022737"/>
    </source>
</evidence>
<dbReference type="Pfam" id="PF19422">
    <property type="entry name" value="Ariadne"/>
    <property type="match status" value="1"/>
</dbReference>
<feature type="domain" description="RING-type" evidence="12">
    <location>
        <begin position="296"/>
        <end position="346"/>
    </location>
</feature>
<dbReference type="InterPro" id="IPR001841">
    <property type="entry name" value="Znf_RING"/>
</dbReference>
<dbReference type="PROSITE" id="PS50089">
    <property type="entry name" value="ZF_RING_2"/>
    <property type="match status" value="1"/>
</dbReference>
<dbReference type="Pfam" id="PF01485">
    <property type="entry name" value="IBR"/>
    <property type="match status" value="1"/>
</dbReference>
<organism evidence="14 15">
    <name type="scientific">Nematostella vectensis</name>
    <name type="common">Starlet sea anemone</name>
    <dbReference type="NCBI Taxonomy" id="45351"/>
    <lineage>
        <taxon>Eukaryota</taxon>
        <taxon>Metazoa</taxon>
        <taxon>Cnidaria</taxon>
        <taxon>Anthozoa</taxon>
        <taxon>Hexacorallia</taxon>
        <taxon>Actiniaria</taxon>
        <taxon>Edwardsiidae</taxon>
        <taxon>Nematostella</taxon>
    </lineage>
</organism>
<dbReference type="InterPro" id="IPR045840">
    <property type="entry name" value="Ariadne"/>
</dbReference>
<dbReference type="HOGENOM" id="CLU_009823_1_0_1"/>
<evidence type="ECO:0000256" key="9">
    <source>
        <dbReference type="ARBA" id="ARBA00022833"/>
    </source>
</evidence>
<dbReference type="GO" id="GO:0005737">
    <property type="term" value="C:cytoplasm"/>
    <property type="evidence" value="ECO:0000318"/>
    <property type="project" value="GO_Central"/>
</dbReference>
<protein>
    <recommendedName>
        <fullName evidence="3">RBR-type E3 ubiquitin transferase</fullName>
        <ecNumber evidence="3">2.3.2.31</ecNumber>
    </recommendedName>
</protein>
<dbReference type="SMART" id="SM00647">
    <property type="entry name" value="IBR"/>
    <property type="match status" value="2"/>
</dbReference>
<dbReference type="InterPro" id="IPR047564">
    <property type="entry name" value="Rcat_RBR_ANKIB1"/>
</dbReference>
<keyword evidence="15" id="KW-1185">Reference proteome</keyword>
<evidence type="ECO:0000256" key="5">
    <source>
        <dbReference type="ARBA" id="ARBA00022723"/>
    </source>
</evidence>
<sequence>MGSTSSKFRKALQRGEEIEAMQLYLKYPEIKRNLDPHLSYGENLEHNTIFHYACFYGMKPFIRDFLSEGANPNKRNSLSQTGGHLLCMVARGEDPAVDKHRKECMALLLCSGDCPLLYSLAFIKHFADIIFQRGNTVLHYAAASGLLQCIQLLVSHGAPLYEENNEHQTACDCAMQGNFAEIAAFLESKMVFSDSITCSELDNDLAHIPLEELQPHSGLCAQDLQEAKDQLLVETADMLMVPLFTAEALLRDHEWSREHLVEAWMTDAKAACEKAGVRLPEGKVWSDLLARGMEPCMICSDDLTGADVLPVALPCGHEACCLCWERYLNVKIRDGEAHNILCPAYNCNTLVPLETIEKLVSKEMATRYLQFDIKAFVESNPNLKWCPASQCGRAVRLPSEAQRNLTPPPRGRGKTETPCVVVDCGGGHRFCWECLQEAHEPCSCELWTCWLKRIAEMLAKIPTSESEKTNQVANTLWLVTNSKPCPNCKSPIQKTEGCNHMKCTKCKHEFCWVCLELWKKHSSATGGYFRCNRYEVVRKLDIEAVSAIKEANAENLRIQELNYFLHYYSRFKNHENSYKIEEPLLGAAKEKMKALAESAVETATSLEEVDTKFVEDAVRELLKSRLVLKASYAYGHFLTGNKEKKTIFELIQTEVEEAIESLSQMVARPYLRTPRSHIIQATSLLANKRRTFLLALTRGLIPEEEPPAMER</sequence>
<keyword evidence="6" id="KW-0677">Repeat</keyword>
<dbReference type="PANTHER" id="PTHR11685">
    <property type="entry name" value="RBR FAMILY RING FINGER AND IBR DOMAIN-CONTAINING"/>
    <property type="match status" value="1"/>
</dbReference>
<dbReference type="GO" id="GO:0016567">
    <property type="term" value="P:protein ubiquitination"/>
    <property type="evidence" value="ECO:0007669"/>
    <property type="project" value="InterPro"/>
</dbReference>
<dbReference type="InParanoid" id="A7RI51"/>
<dbReference type="PROSITE" id="PS50088">
    <property type="entry name" value="ANK_REPEAT"/>
    <property type="match status" value="2"/>
</dbReference>
<dbReference type="InterPro" id="IPR013083">
    <property type="entry name" value="Znf_RING/FYVE/PHD"/>
</dbReference>
<feature type="non-terminal residue" evidence="14">
    <location>
        <position position="711"/>
    </location>
</feature>
<dbReference type="Pfam" id="PF22191">
    <property type="entry name" value="IBR_1"/>
    <property type="match status" value="1"/>
</dbReference>
<dbReference type="eggNOG" id="KOG1815">
    <property type="taxonomic scope" value="Eukaryota"/>
</dbReference>
<gene>
    <name evidence="14" type="ORF">NEMVEDRAFT_v1g30283</name>
</gene>
<dbReference type="CDD" id="cd20361">
    <property type="entry name" value="Rcat_RBR_ANKIB1"/>
    <property type="match status" value="1"/>
</dbReference>
<keyword evidence="7 11" id="KW-0863">Zinc-finger</keyword>
<dbReference type="SMART" id="SM00248">
    <property type="entry name" value="ANK"/>
    <property type="match status" value="3"/>
</dbReference>
<dbReference type="SUPFAM" id="SSF57850">
    <property type="entry name" value="RING/U-box"/>
    <property type="match status" value="3"/>
</dbReference>
<dbReference type="GO" id="GO:0031624">
    <property type="term" value="F:ubiquitin conjugating enzyme binding"/>
    <property type="evidence" value="ECO:0000318"/>
    <property type="project" value="GO_Central"/>
</dbReference>
<dbReference type="GO" id="GO:0061630">
    <property type="term" value="F:ubiquitin protein ligase activity"/>
    <property type="evidence" value="ECO:0000318"/>
    <property type="project" value="GO_Central"/>
</dbReference>
<dbReference type="Gene3D" id="3.30.40.10">
    <property type="entry name" value="Zinc/RING finger domain, C3HC4 (zinc finger)"/>
    <property type="match status" value="1"/>
</dbReference>
<dbReference type="Pfam" id="PF12796">
    <property type="entry name" value="Ank_2"/>
    <property type="match status" value="1"/>
</dbReference>
<keyword evidence="5" id="KW-0479">Metal-binding</keyword>
<accession>A7RI51</accession>
<evidence type="ECO:0000259" key="12">
    <source>
        <dbReference type="PROSITE" id="PS50089"/>
    </source>
</evidence>
<dbReference type="EMBL" id="DS469511">
    <property type="protein sequence ID" value="EDO48967.1"/>
    <property type="molecule type" value="Genomic_DNA"/>
</dbReference>
<comment type="similarity">
    <text evidence="2">Belongs to the RBR family. Ariadne subfamily.</text>
</comment>
<dbReference type="GO" id="GO:0008270">
    <property type="term" value="F:zinc ion binding"/>
    <property type="evidence" value="ECO:0007669"/>
    <property type="project" value="UniProtKB-KW"/>
</dbReference>
<dbReference type="AlphaFoldDB" id="A7RI51"/>
<dbReference type="OMA" id="GPMEDPW"/>
<keyword evidence="4" id="KW-0808">Transferase</keyword>
<dbReference type="GO" id="GO:0000151">
    <property type="term" value="C:ubiquitin ligase complex"/>
    <property type="evidence" value="ECO:0000318"/>
    <property type="project" value="GO_Central"/>
</dbReference>
<dbReference type="FunFam" id="1.20.120.1750:FF:000003">
    <property type="entry name" value="RBR-type E3 ubiquitin transferase"/>
    <property type="match status" value="1"/>
</dbReference>
<evidence type="ECO:0000256" key="1">
    <source>
        <dbReference type="ARBA" id="ARBA00001798"/>
    </source>
</evidence>
<comment type="catalytic activity">
    <reaction evidence="1">
        <text>[E2 ubiquitin-conjugating enzyme]-S-ubiquitinyl-L-cysteine + [acceptor protein]-L-lysine = [E2 ubiquitin-conjugating enzyme]-L-cysteine + [acceptor protein]-N(6)-ubiquitinyl-L-lysine.</text>
        <dbReference type="EC" id="2.3.2.31"/>
    </reaction>
</comment>
<dbReference type="Proteomes" id="UP000001593">
    <property type="component" value="Unassembled WGS sequence"/>
</dbReference>
<dbReference type="FunFam" id="1.25.40.20:FF:000040">
    <property type="entry name" value="RBR-type E3 ubiquitin transferase"/>
    <property type="match status" value="1"/>
</dbReference>
<evidence type="ECO:0000256" key="10">
    <source>
        <dbReference type="PROSITE-ProRule" id="PRU00023"/>
    </source>
</evidence>
<evidence type="ECO:0000259" key="13">
    <source>
        <dbReference type="PROSITE" id="PS51873"/>
    </source>
</evidence>
<dbReference type="Pfam" id="PF00023">
    <property type="entry name" value="Ank"/>
    <property type="match status" value="1"/>
</dbReference>
<dbReference type="FunFam" id="3.30.40.10:FF:000019">
    <property type="entry name" value="RBR-type E3 ubiquitin transferase"/>
    <property type="match status" value="1"/>
</dbReference>
<dbReference type="CDD" id="cd20346">
    <property type="entry name" value="BRcat_RBR_ANKIB1"/>
    <property type="match status" value="1"/>
</dbReference>
<dbReference type="InterPro" id="IPR036770">
    <property type="entry name" value="Ankyrin_rpt-contain_sf"/>
</dbReference>
<evidence type="ECO:0000256" key="7">
    <source>
        <dbReference type="ARBA" id="ARBA00022771"/>
    </source>
</evidence>
<evidence type="ECO:0000256" key="4">
    <source>
        <dbReference type="ARBA" id="ARBA00022679"/>
    </source>
</evidence>
<proteinExistence type="inferred from homology"/>
<dbReference type="GO" id="GO:0006511">
    <property type="term" value="P:ubiquitin-dependent protein catabolic process"/>
    <property type="evidence" value="ECO:0000318"/>
    <property type="project" value="GO_Central"/>
</dbReference>
<dbReference type="InterPro" id="IPR031127">
    <property type="entry name" value="E3_UB_ligase_RBR"/>
</dbReference>